<evidence type="ECO:0000256" key="6">
    <source>
        <dbReference type="ARBA" id="ARBA00023065"/>
    </source>
</evidence>
<feature type="transmembrane region" description="Helical" evidence="8">
    <location>
        <begin position="309"/>
        <end position="340"/>
    </location>
</feature>
<dbReference type="PANTHER" id="PTHR32024:SF1">
    <property type="entry name" value="KTR SYSTEM POTASSIUM UPTAKE PROTEIN B"/>
    <property type="match status" value="1"/>
</dbReference>
<reference evidence="9 10" key="1">
    <citation type="submission" date="2020-07" db="EMBL/GenBank/DDBJ databases">
        <title>Genomic Encyclopedia of Type Strains, Phase IV (KMG-IV): sequencing the most valuable type-strain genomes for metagenomic binning, comparative biology and taxonomic classification.</title>
        <authorList>
            <person name="Goeker M."/>
        </authorList>
    </citation>
    <scope>NUCLEOTIDE SEQUENCE [LARGE SCALE GENOMIC DNA]</scope>
    <source>
        <strain evidence="9 10">DSM 45533</strain>
    </source>
</reference>
<evidence type="ECO:0000256" key="3">
    <source>
        <dbReference type="ARBA" id="ARBA00022475"/>
    </source>
</evidence>
<dbReference type="Proteomes" id="UP000530928">
    <property type="component" value="Unassembled WGS sequence"/>
</dbReference>
<evidence type="ECO:0000313" key="10">
    <source>
        <dbReference type="Proteomes" id="UP000530928"/>
    </source>
</evidence>
<dbReference type="RefSeq" id="WP_181610713.1">
    <property type="nucleotide sequence ID" value="NZ_BAABAM010000002.1"/>
</dbReference>
<dbReference type="Pfam" id="PF02386">
    <property type="entry name" value="TrkH"/>
    <property type="match status" value="1"/>
</dbReference>
<feature type="transmembrane region" description="Helical" evidence="8">
    <location>
        <begin position="243"/>
        <end position="261"/>
    </location>
</feature>
<evidence type="ECO:0000256" key="4">
    <source>
        <dbReference type="ARBA" id="ARBA00022692"/>
    </source>
</evidence>
<feature type="transmembrane region" description="Helical" evidence="8">
    <location>
        <begin position="361"/>
        <end position="382"/>
    </location>
</feature>
<dbReference type="GO" id="GO:0005886">
    <property type="term" value="C:plasma membrane"/>
    <property type="evidence" value="ECO:0007669"/>
    <property type="project" value="UniProtKB-SubCell"/>
</dbReference>
<comment type="caution">
    <text evidence="9">The sequence shown here is derived from an EMBL/GenBank/DDBJ whole genome shotgun (WGS) entry which is preliminary data.</text>
</comment>
<evidence type="ECO:0000256" key="5">
    <source>
        <dbReference type="ARBA" id="ARBA00022989"/>
    </source>
</evidence>
<feature type="transmembrane region" description="Helical" evidence="8">
    <location>
        <begin position="136"/>
        <end position="159"/>
    </location>
</feature>
<dbReference type="InterPro" id="IPR003445">
    <property type="entry name" value="Cat_transpt"/>
</dbReference>
<keyword evidence="7 8" id="KW-0472">Membrane</keyword>
<dbReference type="GO" id="GO:0030001">
    <property type="term" value="P:metal ion transport"/>
    <property type="evidence" value="ECO:0007669"/>
    <property type="project" value="UniProtKB-ARBA"/>
</dbReference>
<dbReference type="AlphaFoldDB" id="A0A7W0HQI4"/>
<dbReference type="PANTHER" id="PTHR32024">
    <property type="entry name" value="TRK SYSTEM POTASSIUM UPTAKE PROTEIN TRKG-RELATED"/>
    <property type="match status" value="1"/>
</dbReference>
<protein>
    <submittedName>
        <fullName evidence="9">Potassium uptake TrkH family protein</fullName>
    </submittedName>
</protein>
<proteinExistence type="predicted"/>
<feature type="transmembrane region" description="Helical" evidence="8">
    <location>
        <begin position="202"/>
        <end position="222"/>
    </location>
</feature>
<gene>
    <name evidence="9" type="ORF">HNR30_003310</name>
</gene>
<accession>A0A7W0HQI4</accession>
<evidence type="ECO:0000313" key="9">
    <source>
        <dbReference type="EMBL" id="MBA2891969.1"/>
    </source>
</evidence>
<evidence type="ECO:0000256" key="1">
    <source>
        <dbReference type="ARBA" id="ARBA00004651"/>
    </source>
</evidence>
<keyword evidence="3" id="KW-1003">Cell membrane</keyword>
<feature type="transmembrane region" description="Helical" evidence="8">
    <location>
        <begin position="417"/>
        <end position="439"/>
    </location>
</feature>
<organism evidence="9 10">
    <name type="scientific">Nonomuraea soli</name>
    <dbReference type="NCBI Taxonomy" id="1032476"/>
    <lineage>
        <taxon>Bacteria</taxon>
        <taxon>Bacillati</taxon>
        <taxon>Actinomycetota</taxon>
        <taxon>Actinomycetes</taxon>
        <taxon>Streptosporangiales</taxon>
        <taxon>Streptosporangiaceae</taxon>
        <taxon>Nonomuraea</taxon>
    </lineage>
</organism>
<feature type="transmembrane region" description="Helical" evidence="8">
    <location>
        <begin position="24"/>
        <end position="45"/>
    </location>
</feature>
<name>A0A7W0HQI4_9ACTN</name>
<evidence type="ECO:0000256" key="7">
    <source>
        <dbReference type="ARBA" id="ARBA00023136"/>
    </source>
</evidence>
<dbReference type="GO" id="GO:0008324">
    <property type="term" value="F:monoatomic cation transmembrane transporter activity"/>
    <property type="evidence" value="ECO:0007669"/>
    <property type="project" value="InterPro"/>
</dbReference>
<dbReference type="EMBL" id="JACDUR010000003">
    <property type="protein sequence ID" value="MBA2891969.1"/>
    <property type="molecule type" value="Genomic_DNA"/>
</dbReference>
<sequence length="456" mass="49052">MNPLTGRTRWTTAILSRFHHPTQIVVVAFALAVALGTILLLQPVATEGPETATFTDALFTATSAVTVTGLATVDTSAHWSTFGEVTIAVLVQIGGLGIMTVATLLAILVGGKMGLRFRLLAQAETSMLSLADVRNIARKVVVFSLVGEAIVAAVLAGRFMIGYGYSFGDAVYYGVFHSIMAFNHAGFALWPDSLMQFVSDPWINLSIAGAVIFSGLGFPVVFEQVRNWRHPSRWSIMTKLTMWMSLILLVLGTLLILLTEWRNPATLGPLDDGQKLLAAFFASVNTRSCGFNAIDIAQMHESSWLVSDLLMFIGGGSASTAGGIKVTTFGILLFVILAELRGESRVNIGNRRIPETVQRQALTVGLLSVALIAVSTYVLLVMTEFTLDKILFEAISAFSTTGLSTGILNQMPPAGHVVLVVLMFVGRIGLLTFGSALALKDRGLRYELPEERIIVG</sequence>
<evidence type="ECO:0000256" key="2">
    <source>
        <dbReference type="ARBA" id="ARBA00022448"/>
    </source>
</evidence>
<keyword evidence="4 8" id="KW-0812">Transmembrane</keyword>
<keyword evidence="6" id="KW-0406">Ion transport</keyword>
<evidence type="ECO:0000256" key="8">
    <source>
        <dbReference type="SAM" id="Phobius"/>
    </source>
</evidence>
<keyword evidence="2" id="KW-0813">Transport</keyword>
<keyword evidence="10" id="KW-1185">Reference proteome</keyword>
<keyword evidence="5 8" id="KW-1133">Transmembrane helix</keyword>
<comment type="subcellular location">
    <subcellularLocation>
        <location evidence="1">Cell membrane</location>
        <topology evidence="1">Multi-pass membrane protein</topology>
    </subcellularLocation>
</comment>
<feature type="transmembrane region" description="Helical" evidence="8">
    <location>
        <begin position="85"/>
        <end position="109"/>
    </location>
</feature>